<gene>
    <name evidence="2" type="ORF">WMY93_015468</name>
</gene>
<dbReference type="Pfam" id="PF04908">
    <property type="entry name" value="SH3BGR"/>
    <property type="match status" value="1"/>
</dbReference>
<sequence>MDLLVFYSSISGNKEMKKQQEWIMSVLSAKKIPFKAVDISQNSDDKDLMRKIAGDSTALPPQICRGNSYCGDYTAFQNAIEEECLEAFLKL</sequence>
<protein>
    <recommendedName>
        <fullName evidence="4">SH3 domain-binding glutamic acid-rich-like protein</fullName>
    </recommendedName>
</protein>
<comment type="caution">
    <text evidence="2">The sequence shown here is derived from an EMBL/GenBank/DDBJ whole genome shotgun (WGS) entry which is preliminary data.</text>
</comment>
<dbReference type="PANTHER" id="PTHR12232">
    <property type="entry name" value="SH3 DOMAIN-BINDING GLUTAMIC ACID-RICH-LIKE PROTEIN"/>
    <property type="match status" value="1"/>
</dbReference>
<dbReference type="EMBL" id="JBBPFD010000011">
    <property type="protein sequence ID" value="KAK7906856.1"/>
    <property type="molecule type" value="Genomic_DNA"/>
</dbReference>
<dbReference type="InterPro" id="IPR036249">
    <property type="entry name" value="Thioredoxin-like_sf"/>
</dbReference>
<dbReference type="InterPro" id="IPR006993">
    <property type="entry name" value="Glut_rich_SH3-bd"/>
</dbReference>
<evidence type="ECO:0000256" key="1">
    <source>
        <dbReference type="ARBA" id="ARBA00007764"/>
    </source>
</evidence>
<comment type="similarity">
    <text evidence="1">Belongs to the SH3BGR family.</text>
</comment>
<evidence type="ECO:0008006" key="4">
    <source>
        <dbReference type="Google" id="ProtNLM"/>
    </source>
</evidence>
<dbReference type="AlphaFoldDB" id="A0AAW0P0I1"/>
<dbReference type="PANTHER" id="PTHR12232:SF15">
    <property type="entry name" value="SH3 DOMAIN-BINDING GLUTAMIC ACID-RICH PROTEIN HOMOLOG"/>
    <property type="match status" value="1"/>
</dbReference>
<accession>A0AAW0P0I1</accession>
<reference evidence="3" key="1">
    <citation type="submission" date="2024-04" db="EMBL/GenBank/DDBJ databases">
        <title>Salinicola lusitanus LLJ914,a marine bacterium isolated from the Okinawa Trough.</title>
        <authorList>
            <person name="Li J."/>
        </authorList>
    </citation>
    <scope>NUCLEOTIDE SEQUENCE [LARGE SCALE GENOMIC DNA]</scope>
</reference>
<organism evidence="2 3">
    <name type="scientific">Mugilogobius chulae</name>
    <name type="common">yellowstripe goby</name>
    <dbReference type="NCBI Taxonomy" id="88201"/>
    <lineage>
        <taxon>Eukaryota</taxon>
        <taxon>Metazoa</taxon>
        <taxon>Chordata</taxon>
        <taxon>Craniata</taxon>
        <taxon>Vertebrata</taxon>
        <taxon>Euteleostomi</taxon>
        <taxon>Actinopterygii</taxon>
        <taxon>Neopterygii</taxon>
        <taxon>Teleostei</taxon>
        <taxon>Neoteleostei</taxon>
        <taxon>Acanthomorphata</taxon>
        <taxon>Gobiaria</taxon>
        <taxon>Gobiiformes</taxon>
        <taxon>Gobioidei</taxon>
        <taxon>Gobiidae</taxon>
        <taxon>Gobionellinae</taxon>
        <taxon>Mugilogobius</taxon>
    </lineage>
</organism>
<dbReference type="InterPro" id="IPR051033">
    <property type="entry name" value="SH3BGR"/>
</dbReference>
<evidence type="ECO:0000313" key="3">
    <source>
        <dbReference type="Proteomes" id="UP001460270"/>
    </source>
</evidence>
<dbReference type="GO" id="GO:0005737">
    <property type="term" value="C:cytoplasm"/>
    <property type="evidence" value="ECO:0007669"/>
    <property type="project" value="TreeGrafter"/>
</dbReference>
<keyword evidence="3" id="KW-1185">Reference proteome</keyword>
<name>A0AAW0P0I1_9GOBI</name>
<evidence type="ECO:0000313" key="2">
    <source>
        <dbReference type="EMBL" id="KAK7906856.1"/>
    </source>
</evidence>
<dbReference type="PIRSF" id="PIRSF008142">
    <property type="entry name" value="SH3-bind_E-rich_L"/>
    <property type="match status" value="1"/>
</dbReference>
<dbReference type="SUPFAM" id="SSF52833">
    <property type="entry name" value="Thioredoxin-like"/>
    <property type="match status" value="1"/>
</dbReference>
<proteinExistence type="inferred from homology"/>
<dbReference type="Gene3D" id="3.40.30.10">
    <property type="entry name" value="Glutaredoxin"/>
    <property type="match status" value="1"/>
</dbReference>
<dbReference type="Proteomes" id="UP001460270">
    <property type="component" value="Unassembled WGS sequence"/>
</dbReference>